<dbReference type="STRING" id="1314800.A0A1B7MJ06"/>
<dbReference type="Pfam" id="PF24883">
    <property type="entry name" value="NPHP3_N"/>
    <property type="match status" value="1"/>
</dbReference>
<dbReference type="InterPro" id="IPR027417">
    <property type="entry name" value="P-loop_NTPase"/>
</dbReference>
<dbReference type="AlphaFoldDB" id="A0A1B7MJ06"/>
<dbReference type="SUPFAM" id="SSF52540">
    <property type="entry name" value="P-loop containing nucleoside triphosphate hydrolases"/>
    <property type="match status" value="1"/>
</dbReference>
<dbReference type="Gene3D" id="3.40.50.300">
    <property type="entry name" value="P-loop containing nucleotide triphosphate hydrolases"/>
    <property type="match status" value="1"/>
</dbReference>
<protein>
    <recommendedName>
        <fullName evidence="2">Nephrocystin 3-like N-terminal domain-containing protein</fullName>
    </recommendedName>
</protein>
<evidence type="ECO:0000259" key="2">
    <source>
        <dbReference type="Pfam" id="PF24883"/>
    </source>
</evidence>
<reference evidence="3 4" key="1">
    <citation type="submission" date="2016-06" db="EMBL/GenBank/DDBJ databases">
        <title>Comparative genomics of the ectomycorrhizal sister species Rhizopogon vinicolor and Rhizopogon vesiculosus (Basidiomycota: Boletales) reveals a divergence of the mating type B locus.</title>
        <authorList>
            <consortium name="DOE Joint Genome Institute"/>
            <person name="Mujic A.B."/>
            <person name="Kuo A."/>
            <person name="Tritt A."/>
            <person name="Lipzen A."/>
            <person name="Chen C."/>
            <person name="Johnson J."/>
            <person name="Sharma A."/>
            <person name="Barry K."/>
            <person name="Grigoriev I.V."/>
            <person name="Spatafora J.W."/>
        </authorList>
    </citation>
    <scope>NUCLEOTIDE SEQUENCE [LARGE SCALE GENOMIC DNA]</scope>
    <source>
        <strain evidence="3 4">AM-OR11-026</strain>
    </source>
</reference>
<proteinExistence type="predicted"/>
<gene>
    <name evidence="3" type="ORF">K503DRAFT_701810</name>
</gene>
<evidence type="ECO:0000313" key="4">
    <source>
        <dbReference type="Proteomes" id="UP000092154"/>
    </source>
</evidence>
<dbReference type="Proteomes" id="UP000092154">
    <property type="component" value="Unassembled WGS sequence"/>
</dbReference>
<organism evidence="3 4">
    <name type="scientific">Rhizopogon vinicolor AM-OR11-026</name>
    <dbReference type="NCBI Taxonomy" id="1314800"/>
    <lineage>
        <taxon>Eukaryota</taxon>
        <taxon>Fungi</taxon>
        <taxon>Dikarya</taxon>
        <taxon>Basidiomycota</taxon>
        <taxon>Agaricomycotina</taxon>
        <taxon>Agaricomycetes</taxon>
        <taxon>Agaricomycetidae</taxon>
        <taxon>Boletales</taxon>
        <taxon>Suillineae</taxon>
        <taxon>Rhizopogonaceae</taxon>
        <taxon>Rhizopogon</taxon>
    </lineage>
</organism>
<keyword evidence="4" id="KW-1185">Reference proteome</keyword>
<dbReference type="OrthoDB" id="5106486at2759"/>
<evidence type="ECO:0000313" key="3">
    <source>
        <dbReference type="EMBL" id="OAX32585.1"/>
    </source>
</evidence>
<feature type="non-terminal residue" evidence="3">
    <location>
        <position position="1"/>
    </location>
</feature>
<accession>A0A1B7MJ06</accession>
<dbReference type="EMBL" id="KV448968">
    <property type="protein sequence ID" value="OAX32585.1"/>
    <property type="molecule type" value="Genomic_DNA"/>
</dbReference>
<dbReference type="InParanoid" id="A0A1B7MJ06"/>
<feature type="domain" description="Nephrocystin 3-like N-terminal" evidence="2">
    <location>
        <begin position="41"/>
        <end position="151"/>
    </location>
</feature>
<dbReference type="InterPro" id="IPR056884">
    <property type="entry name" value="NPHP3-like_N"/>
</dbReference>
<keyword evidence="1" id="KW-0677">Repeat</keyword>
<evidence type="ECO:0000256" key="1">
    <source>
        <dbReference type="ARBA" id="ARBA00022737"/>
    </source>
</evidence>
<name>A0A1B7MJ06_9AGAM</name>
<sequence length="156" mass="17942">WQTLSRVAVKGAEFDSRERQPHSKCLKGTRLVLLNHMYGLLDSREKSRFIWLHGTAGIGKSAVAFTVAERMRNLKITKQTTVERRLAGSLFFSREHTQRCTTDHFFATLAYQLAVNFPSIQEEVEIVIHRNPSLLHPDKSLHDQMKALFLQPLQTL</sequence>